<organism evidence="1 2">
    <name type="scientific">Candidatus Muproteobacteria bacterium RBG_19FT_COMBO_61_10</name>
    <dbReference type="NCBI Taxonomy" id="1817761"/>
    <lineage>
        <taxon>Bacteria</taxon>
        <taxon>Pseudomonadati</taxon>
        <taxon>Pseudomonadota</taxon>
        <taxon>Candidatus Muproteobacteria</taxon>
    </lineage>
</organism>
<protein>
    <recommendedName>
        <fullName evidence="3">DUF3570 domain-containing protein</fullName>
    </recommendedName>
</protein>
<dbReference type="EMBL" id="MFSV01000105">
    <property type="protein sequence ID" value="OGI57853.1"/>
    <property type="molecule type" value="Genomic_DNA"/>
</dbReference>
<evidence type="ECO:0008006" key="3">
    <source>
        <dbReference type="Google" id="ProtNLM"/>
    </source>
</evidence>
<comment type="caution">
    <text evidence="1">The sequence shown here is derived from an EMBL/GenBank/DDBJ whole genome shotgun (WGS) entry which is preliminary data.</text>
</comment>
<sequence length="345" mass="39533">AAALPEDRSDVMYHYYKGGGTKVDGPALLVRQGLGDKTSVQASYYADSVSGASIDVVTTASPYKDKRDEYGISADYLYRDSVLSASFTTSRESDYFADTFGFNVTQDLMDGLTTLSLGYSAGHDLVLRNTDATFARTIDRYQYRLGLSQVITKSLIMSLNYEVIADDGYLNNPYRSALVLGTAVPERYPLTRDSHALAMKLRKGLDLFDKQELRSAVQLDYRLFWDTWDINANTLEIGYHQYFGKRLMADLHYRYYSQDKAVFYSDNFPGEFLYMARDKELSTFNDHSLGFKVSYRWVDRGSFKFSQSFAYDYLKFKYADFSDLRTGELYSFNATTAQLFLSFWY</sequence>
<dbReference type="Proteomes" id="UP000177950">
    <property type="component" value="Unassembled WGS sequence"/>
</dbReference>
<name>A0A1F6UKD4_9PROT</name>
<evidence type="ECO:0000313" key="2">
    <source>
        <dbReference type="Proteomes" id="UP000177950"/>
    </source>
</evidence>
<dbReference type="AlphaFoldDB" id="A0A1F6UKD4"/>
<evidence type="ECO:0000313" key="1">
    <source>
        <dbReference type="EMBL" id="OGI57853.1"/>
    </source>
</evidence>
<feature type="non-terminal residue" evidence="1">
    <location>
        <position position="1"/>
    </location>
</feature>
<dbReference type="SUPFAM" id="SSF56935">
    <property type="entry name" value="Porins"/>
    <property type="match status" value="1"/>
</dbReference>
<dbReference type="Pfam" id="PF12094">
    <property type="entry name" value="DUF3570"/>
    <property type="match status" value="1"/>
</dbReference>
<accession>A0A1F6UKD4</accession>
<gene>
    <name evidence="1" type="ORF">A2V58_05510</name>
</gene>
<dbReference type="InterPro" id="IPR021953">
    <property type="entry name" value="DUF3570"/>
</dbReference>
<reference evidence="1 2" key="1">
    <citation type="journal article" date="2016" name="Nat. Commun.">
        <title>Thousands of microbial genomes shed light on interconnected biogeochemical processes in an aquifer system.</title>
        <authorList>
            <person name="Anantharaman K."/>
            <person name="Brown C.T."/>
            <person name="Hug L.A."/>
            <person name="Sharon I."/>
            <person name="Castelle C.J."/>
            <person name="Probst A.J."/>
            <person name="Thomas B.C."/>
            <person name="Singh A."/>
            <person name="Wilkins M.J."/>
            <person name="Karaoz U."/>
            <person name="Brodie E.L."/>
            <person name="Williams K.H."/>
            <person name="Hubbard S.S."/>
            <person name="Banfield J.F."/>
        </authorList>
    </citation>
    <scope>NUCLEOTIDE SEQUENCE [LARGE SCALE GENOMIC DNA]</scope>
</reference>
<proteinExistence type="predicted"/>